<dbReference type="InterPro" id="IPR045242">
    <property type="entry name" value="Syntaxin"/>
</dbReference>
<dbReference type="EMBL" id="DS480471">
    <property type="protein sequence ID" value="EDO15232.1"/>
    <property type="molecule type" value="Genomic_DNA"/>
</dbReference>
<evidence type="ECO:0000313" key="6">
    <source>
        <dbReference type="Proteomes" id="UP000000267"/>
    </source>
</evidence>
<accession>A7TR64</accession>
<dbReference type="KEGG" id="vpo:Kpol_1029p5"/>
<dbReference type="RefSeq" id="XP_001643090.1">
    <property type="nucleotide sequence ID" value="XM_001643040.1"/>
</dbReference>
<keyword evidence="2" id="KW-0175">Coiled coil</keyword>
<evidence type="ECO:0000313" key="5">
    <source>
        <dbReference type="EMBL" id="EDO15232.1"/>
    </source>
</evidence>
<keyword evidence="6" id="KW-1185">Reference proteome</keyword>
<dbReference type="SUPFAM" id="SSF58038">
    <property type="entry name" value="SNARE fusion complex"/>
    <property type="match status" value="1"/>
</dbReference>
<dbReference type="InParanoid" id="A7TR64"/>
<protein>
    <recommendedName>
        <fullName evidence="4">t-SNARE coiled-coil homology domain-containing protein</fullName>
    </recommendedName>
</protein>
<sequence>MSFNDLESQVKIPTSENYNDVNQKIITLVESLKLLKRDCSKIGTSTDSIEVRQKIETELIPKTLILTKSIEEIDLSNNDRTSRMFLQIKEDLQLTINNYRKNKSESPLIQKSNNNVVLVEEADNNGNSYISMNLHTNQESDPLLPQRQKQLSLQQTDDQQLIDEAELSYQSIIQQERSQEISKIKGKVTEVNAIFKQLSTLVKEQGTNIDSIDNNISSLTRNLQASNKQLDKANENQRSKNKCSMVVLIILIVIVLIIILGILS</sequence>
<feature type="coiled-coil region" evidence="2">
    <location>
        <begin position="209"/>
        <end position="236"/>
    </location>
</feature>
<dbReference type="GO" id="GO:0031201">
    <property type="term" value="C:SNARE complex"/>
    <property type="evidence" value="ECO:0007669"/>
    <property type="project" value="TreeGrafter"/>
</dbReference>
<dbReference type="SUPFAM" id="SSF47661">
    <property type="entry name" value="t-snare proteins"/>
    <property type="match status" value="1"/>
</dbReference>
<dbReference type="CDD" id="cd15840">
    <property type="entry name" value="SNARE_Qa"/>
    <property type="match status" value="1"/>
</dbReference>
<dbReference type="STRING" id="436907.A7TR64"/>
<dbReference type="GO" id="GO:0048278">
    <property type="term" value="P:vesicle docking"/>
    <property type="evidence" value="ECO:0007669"/>
    <property type="project" value="TreeGrafter"/>
</dbReference>
<name>A7TR64_VANPO</name>
<dbReference type="Gene3D" id="1.20.5.110">
    <property type="match status" value="1"/>
</dbReference>
<feature type="domain" description="T-SNARE coiled-coil homology" evidence="4">
    <location>
        <begin position="171"/>
        <end position="233"/>
    </location>
</feature>
<dbReference type="PhylomeDB" id="A7TR64"/>
<dbReference type="PROSITE" id="PS50192">
    <property type="entry name" value="T_SNARE"/>
    <property type="match status" value="1"/>
</dbReference>
<evidence type="ECO:0000256" key="2">
    <source>
        <dbReference type="SAM" id="Coils"/>
    </source>
</evidence>
<organism evidence="6">
    <name type="scientific">Vanderwaltozyma polyspora (strain ATCC 22028 / DSM 70294 / BCRC 21397 / CBS 2163 / NBRC 10782 / NRRL Y-8283 / UCD 57-17)</name>
    <name type="common">Kluyveromyces polysporus</name>
    <dbReference type="NCBI Taxonomy" id="436907"/>
    <lineage>
        <taxon>Eukaryota</taxon>
        <taxon>Fungi</taxon>
        <taxon>Dikarya</taxon>
        <taxon>Ascomycota</taxon>
        <taxon>Saccharomycotina</taxon>
        <taxon>Saccharomycetes</taxon>
        <taxon>Saccharomycetales</taxon>
        <taxon>Saccharomycetaceae</taxon>
        <taxon>Vanderwaltozyma</taxon>
    </lineage>
</organism>
<reference evidence="5 6" key="1">
    <citation type="journal article" date="2007" name="Proc. Natl. Acad. Sci. U.S.A.">
        <title>Independent sorting-out of thousands of duplicated gene pairs in two yeast species descended from a whole-genome duplication.</title>
        <authorList>
            <person name="Scannell D.R."/>
            <person name="Frank A.C."/>
            <person name="Conant G.C."/>
            <person name="Byrne K.P."/>
            <person name="Woolfit M."/>
            <person name="Wolfe K.H."/>
        </authorList>
    </citation>
    <scope>NUCLEOTIDE SEQUENCE [LARGE SCALE GENOMIC DNA]</scope>
    <source>
        <strain evidence="6">ATCC 22028 / DSM 70294 / BCRC 21397 / CBS 2163 / NBRC 10782 / NRRL Y-8283 / UCD 57-17</strain>
    </source>
</reference>
<dbReference type="SMART" id="SM00397">
    <property type="entry name" value="t_SNARE"/>
    <property type="match status" value="1"/>
</dbReference>
<dbReference type="Proteomes" id="UP000000267">
    <property type="component" value="Unassembled WGS sequence"/>
</dbReference>
<keyword evidence="3" id="KW-0812">Transmembrane</keyword>
<dbReference type="PROSITE" id="PS00914">
    <property type="entry name" value="SYNTAXIN"/>
    <property type="match status" value="1"/>
</dbReference>
<dbReference type="InterPro" id="IPR000727">
    <property type="entry name" value="T_SNARE_dom"/>
</dbReference>
<dbReference type="eggNOG" id="KOG0811">
    <property type="taxonomic scope" value="Eukaryota"/>
</dbReference>
<dbReference type="OMA" id="QRNRCGM"/>
<gene>
    <name evidence="5" type="ORF">Kpol_1029p5</name>
</gene>
<dbReference type="GO" id="GO:0006906">
    <property type="term" value="P:vesicle fusion"/>
    <property type="evidence" value="ECO:0007669"/>
    <property type="project" value="TreeGrafter"/>
</dbReference>
<dbReference type="AlphaFoldDB" id="A7TR64"/>
<keyword evidence="3" id="KW-1133">Transmembrane helix</keyword>
<dbReference type="PANTHER" id="PTHR19957:SF295">
    <property type="entry name" value="SYNTAXIN VAM3"/>
    <property type="match status" value="1"/>
</dbReference>
<dbReference type="GO" id="GO:0012505">
    <property type="term" value="C:endomembrane system"/>
    <property type="evidence" value="ECO:0007669"/>
    <property type="project" value="TreeGrafter"/>
</dbReference>
<comment type="similarity">
    <text evidence="1">Belongs to the syntaxin family.</text>
</comment>
<evidence type="ECO:0000256" key="1">
    <source>
        <dbReference type="ARBA" id="ARBA00009063"/>
    </source>
</evidence>
<dbReference type="OrthoDB" id="364348at2759"/>
<dbReference type="Pfam" id="PF05739">
    <property type="entry name" value="SNARE"/>
    <property type="match status" value="1"/>
</dbReference>
<dbReference type="HOGENOM" id="CLU_059257_0_0_1"/>
<evidence type="ECO:0000256" key="3">
    <source>
        <dbReference type="SAM" id="Phobius"/>
    </source>
</evidence>
<feature type="transmembrane region" description="Helical" evidence="3">
    <location>
        <begin position="245"/>
        <end position="263"/>
    </location>
</feature>
<keyword evidence="3" id="KW-0472">Membrane</keyword>
<dbReference type="FunCoup" id="A7TR64">
    <property type="interactions" value="83"/>
</dbReference>
<dbReference type="InterPro" id="IPR006012">
    <property type="entry name" value="Syntaxin/epimorphin_CS"/>
</dbReference>
<dbReference type="GeneID" id="5543309"/>
<dbReference type="InterPro" id="IPR010989">
    <property type="entry name" value="SNARE"/>
</dbReference>
<dbReference type="GO" id="GO:0006886">
    <property type="term" value="P:intracellular protein transport"/>
    <property type="evidence" value="ECO:0007669"/>
    <property type="project" value="InterPro"/>
</dbReference>
<evidence type="ECO:0000259" key="4">
    <source>
        <dbReference type="PROSITE" id="PS50192"/>
    </source>
</evidence>
<dbReference type="GO" id="GO:0000149">
    <property type="term" value="F:SNARE binding"/>
    <property type="evidence" value="ECO:0007669"/>
    <property type="project" value="TreeGrafter"/>
</dbReference>
<dbReference type="Gene3D" id="1.20.58.70">
    <property type="match status" value="1"/>
</dbReference>
<dbReference type="PANTHER" id="PTHR19957">
    <property type="entry name" value="SYNTAXIN"/>
    <property type="match status" value="1"/>
</dbReference>
<dbReference type="GO" id="GO:0005484">
    <property type="term" value="F:SNAP receptor activity"/>
    <property type="evidence" value="ECO:0007669"/>
    <property type="project" value="InterPro"/>
</dbReference>
<proteinExistence type="inferred from homology"/>